<dbReference type="KEGG" id="bge:BC1002_7149"/>
<dbReference type="HOGENOM" id="CLU_1567766_0_0_4"/>
<reference evidence="1 2" key="2">
    <citation type="journal article" date="2012" name="J. Bacteriol.">
        <title>Genome Sequences of Burkholderia sp. Strains CCGE1002 and H160, Isolated from Legume Nodules in Mexico and Brazil.</title>
        <authorList>
            <person name="Ormeno-Orrillo E."/>
            <person name="Rogel M.A."/>
            <person name="Chueire L.M."/>
            <person name="Tiedje J.M."/>
            <person name="Martinez-Romero E."/>
            <person name="Hungria M."/>
        </authorList>
    </citation>
    <scope>NUCLEOTIDE SEQUENCE [LARGE SCALE GENOMIC DNA]</scope>
    <source>
        <strain evidence="1 2">CCGE1002</strain>
        <plasmid evidence="2">pBC201</plasmid>
    </source>
</reference>
<proteinExistence type="predicted"/>
<dbReference type="RefSeq" id="WP_013094670.1">
    <property type="nucleotide sequence ID" value="NC_014120.1"/>
</dbReference>
<dbReference type="Proteomes" id="UP000002190">
    <property type="component" value="Plasmid pBC201"/>
</dbReference>
<dbReference type="EMBL" id="CP002016">
    <property type="protein sequence ID" value="ADG20895.1"/>
    <property type="molecule type" value="Genomic_DNA"/>
</dbReference>
<keyword evidence="1" id="KW-0614">Plasmid</keyword>
<reference evidence="2" key="1">
    <citation type="submission" date="2010-04" db="EMBL/GenBank/DDBJ databases">
        <title>Complete sequence of plasmid 1 of Burkholderia sp. CCGE1002.</title>
        <authorList>
            <consortium name="US DOE Joint Genome Institute"/>
            <person name="Lucas S."/>
            <person name="Copeland A."/>
            <person name="Lapidus A."/>
            <person name="Cheng J.-F."/>
            <person name="Bruce D."/>
            <person name="Goodwin L."/>
            <person name="Pitluck S."/>
            <person name="Chertkov O."/>
            <person name="Detter J.C."/>
            <person name="Han C."/>
            <person name="Tapia R."/>
            <person name="Land M."/>
            <person name="Hauser L."/>
            <person name="Kyrpides N."/>
            <person name="Ovchinnikova G."/>
            <person name="Martinez-Romero E."/>
            <person name="Hernandez M.A.R."/>
            <person name="Tiedje J.M."/>
            <person name="Woyke T."/>
        </authorList>
    </citation>
    <scope>NUCLEOTIDE SEQUENCE [LARGE SCALE GENOMIC DNA]</scope>
    <source>
        <strain evidence="2">CCGE1002</strain>
        <plasmid evidence="2">pBC201</plasmid>
    </source>
</reference>
<name>D5WNL6_PARAM</name>
<dbReference type="GeneID" id="301098095"/>
<accession>D5WNL6</accession>
<evidence type="ECO:0000313" key="1">
    <source>
        <dbReference type="EMBL" id="ADG20895.1"/>
    </source>
</evidence>
<organism evidence="1 2">
    <name type="scientific">Paraburkholderia atlantica</name>
    <dbReference type="NCBI Taxonomy" id="2654982"/>
    <lineage>
        <taxon>Bacteria</taxon>
        <taxon>Pseudomonadati</taxon>
        <taxon>Pseudomonadota</taxon>
        <taxon>Betaproteobacteria</taxon>
        <taxon>Burkholderiales</taxon>
        <taxon>Burkholderiaceae</taxon>
        <taxon>Paraburkholderia</taxon>
    </lineage>
</organism>
<gene>
    <name evidence="1" type="ordered locus">BC1002_7149</name>
</gene>
<sequence length="170" mass="18982">MLEKQDVFLVFEREDERVTEISIWEGRGVDESDVVSEIADSHYCVRLSDYQPRMEDLHMMVARGVQAEKPSLTAQQALSADYSDVLVAIRTDHPGLEMALALRRSHSDPSYGTMELELTVALKAGILALGVHAGQVEPYGVIDPDGIVVEDQVSETRTYHRAKEKLVSRV</sequence>
<evidence type="ECO:0000313" key="2">
    <source>
        <dbReference type="Proteomes" id="UP000002190"/>
    </source>
</evidence>
<protein>
    <submittedName>
        <fullName evidence="1">Uncharacterized protein</fullName>
    </submittedName>
</protein>
<dbReference type="AlphaFoldDB" id="D5WNL6"/>
<geneLocation type="plasmid" evidence="1 2">
    <name>pBC201</name>
</geneLocation>